<evidence type="ECO:0000313" key="1">
    <source>
        <dbReference type="EMBL" id="KAA8519504.1"/>
    </source>
</evidence>
<dbReference type="Proteomes" id="UP000325577">
    <property type="component" value="Linkage Group LG6"/>
</dbReference>
<accession>A0A5J4ZNU2</accession>
<reference evidence="1 2" key="1">
    <citation type="submission" date="2019-09" db="EMBL/GenBank/DDBJ databases">
        <title>A chromosome-level genome assembly of the Chinese tupelo Nyssa sinensis.</title>
        <authorList>
            <person name="Yang X."/>
            <person name="Kang M."/>
            <person name="Yang Y."/>
            <person name="Xiong H."/>
            <person name="Wang M."/>
            <person name="Zhang Z."/>
            <person name="Wang Z."/>
            <person name="Wu H."/>
            <person name="Ma T."/>
            <person name="Liu J."/>
            <person name="Xi Z."/>
        </authorList>
    </citation>
    <scope>NUCLEOTIDE SEQUENCE [LARGE SCALE GENOMIC DNA]</scope>
    <source>
        <strain evidence="1">J267</strain>
        <tissue evidence="1">Leaf</tissue>
    </source>
</reference>
<evidence type="ECO:0000313" key="2">
    <source>
        <dbReference type="Proteomes" id="UP000325577"/>
    </source>
</evidence>
<gene>
    <name evidence="1" type="ORF">F0562_013760</name>
</gene>
<dbReference type="AlphaFoldDB" id="A0A5J4ZNU2"/>
<sequence length="69" mass="8017">MSTKMSFTLNSTLKVDMDLLPYHIRSQPPGHRHRHRHGDRFYFCREQGQGQGVRFEMTEGKPDPGLDST</sequence>
<dbReference type="EMBL" id="CM018049">
    <property type="protein sequence ID" value="KAA8519504.1"/>
    <property type="molecule type" value="Genomic_DNA"/>
</dbReference>
<protein>
    <submittedName>
        <fullName evidence="1">Uncharacterized protein</fullName>
    </submittedName>
</protein>
<organism evidence="1 2">
    <name type="scientific">Nyssa sinensis</name>
    <dbReference type="NCBI Taxonomy" id="561372"/>
    <lineage>
        <taxon>Eukaryota</taxon>
        <taxon>Viridiplantae</taxon>
        <taxon>Streptophyta</taxon>
        <taxon>Embryophyta</taxon>
        <taxon>Tracheophyta</taxon>
        <taxon>Spermatophyta</taxon>
        <taxon>Magnoliopsida</taxon>
        <taxon>eudicotyledons</taxon>
        <taxon>Gunneridae</taxon>
        <taxon>Pentapetalae</taxon>
        <taxon>asterids</taxon>
        <taxon>Cornales</taxon>
        <taxon>Nyssaceae</taxon>
        <taxon>Nyssa</taxon>
    </lineage>
</organism>
<proteinExistence type="predicted"/>
<name>A0A5J4ZNU2_9ASTE</name>
<keyword evidence="2" id="KW-1185">Reference proteome</keyword>